<dbReference type="AlphaFoldDB" id="A0A9D7XGB3"/>
<dbReference type="InterPro" id="IPR017850">
    <property type="entry name" value="Alkaline_phosphatase_core_sf"/>
</dbReference>
<accession>A0A9D7XGB3</accession>
<sequence length="450" mass="50396">MNRRKFIKNSALAATGSIGMPFLLPSGLLFAQQAPMMAKHVVFVQFAGGLRQQESVLQRYLAGSQNEQVEGNIMYNLLDGPPPEDKIAYGIDDKKNNIVGAFPINPLLQTSLQRQGILFPEVKFSKGSAGHFNGLSTGVSGNYYTTSGLRQRTASPTIFEYLRKHAGFKATDCWSVANSLTGSRSLLNYSDHKDYGRRYAGNFIAPSVTFGAPGREHFMDFKNYHPDTDYALFREIRGFLNQNFTNDGLEIPHLYNTPEEENNIREFIRQTFEKVKNGKIISPPVTDNGDMVTLGYTAELLRWFKPRLTIVDLSNIDVCHGNFTAYLKNIHRADHGIAFLWKEIQAIPEMRDNTVMIVMPEHGRDLENNSIKDLNDWFAYDHSGSPNARRIFTLMVGPGIDANLKRGSEQSPLGDASDVVPTIADIFGIKEIVYKAGLLDVSARSLFDRI</sequence>
<dbReference type="EMBL" id="JADKFW010000004">
    <property type="protein sequence ID" value="MBK9716548.1"/>
    <property type="molecule type" value="Genomic_DNA"/>
</dbReference>
<gene>
    <name evidence="1" type="ORF">IPO85_03335</name>
</gene>
<proteinExistence type="predicted"/>
<dbReference type="Proteomes" id="UP000808349">
    <property type="component" value="Unassembled WGS sequence"/>
</dbReference>
<reference evidence="1 2" key="1">
    <citation type="submission" date="2020-10" db="EMBL/GenBank/DDBJ databases">
        <title>Connecting structure to function with the recovery of over 1000 high-quality activated sludge metagenome-assembled genomes encoding full-length rRNA genes using long-read sequencing.</title>
        <authorList>
            <person name="Singleton C.M."/>
            <person name="Petriglieri F."/>
            <person name="Kristensen J.M."/>
            <person name="Kirkegaard R.H."/>
            <person name="Michaelsen T.Y."/>
            <person name="Andersen M.H."/>
            <person name="Karst S.M."/>
            <person name="Dueholm M.S."/>
            <person name="Nielsen P.H."/>
            <person name="Albertsen M."/>
        </authorList>
    </citation>
    <scope>NUCLEOTIDE SEQUENCE [LARGE SCALE GENOMIC DNA]</scope>
    <source>
        <strain evidence="1">Ribe_18-Q3-R11-54_BAT3C.373</strain>
    </source>
</reference>
<organism evidence="1 2">
    <name type="scientific">Candidatus Defluviibacterium haderslevense</name>
    <dbReference type="NCBI Taxonomy" id="2981993"/>
    <lineage>
        <taxon>Bacteria</taxon>
        <taxon>Pseudomonadati</taxon>
        <taxon>Bacteroidota</taxon>
        <taxon>Saprospiria</taxon>
        <taxon>Saprospirales</taxon>
        <taxon>Saprospiraceae</taxon>
        <taxon>Candidatus Defluviibacterium</taxon>
    </lineage>
</organism>
<evidence type="ECO:0008006" key="3">
    <source>
        <dbReference type="Google" id="ProtNLM"/>
    </source>
</evidence>
<comment type="caution">
    <text evidence="1">The sequence shown here is derived from an EMBL/GenBank/DDBJ whole genome shotgun (WGS) entry which is preliminary data.</text>
</comment>
<dbReference type="Gene3D" id="3.40.720.10">
    <property type="entry name" value="Alkaline Phosphatase, subunit A"/>
    <property type="match status" value="1"/>
</dbReference>
<evidence type="ECO:0000313" key="1">
    <source>
        <dbReference type="EMBL" id="MBK9716548.1"/>
    </source>
</evidence>
<protein>
    <recommendedName>
        <fullName evidence="3">DUF1501 domain-containing protein</fullName>
    </recommendedName>
</protein>
<name>A0A9D7XGB3_9BACT</name>
<evidence type="ECO:0000313" key="2">
    <source>
        <dbReference type="Proteomes" id="UP000808349"/>
    </source>
</evidence>
<dbReference type="SUPFAM" id="SSF53649">
    <property type="entry name" value="Alkaline phosphatase-like"/>
    <property type="match status" value="1"/>
</dbReference>